<proteinExistence type="predicted"/>
<dbReference type="RefSeq" id="WP_115936673.1">
    <property type="nucleotide sequence ID" value="NZ_QRDW01000004.1"/>
</dbReference>
<dbReference type="SMART" id="SM00855">
    <property type="entry name" value="PGAM"/>
    <property type="match status" value="1"/>
</dbReference>
<dbReference type="SUPFAM" id="SSF53254">
    <property type="entry name" value="Phosphoglycerate mutase-like"/>
    <property type="match status" value="1"/>
</dbReference>
<comment type="caution">
    <text evidence="2">The sequence shown here is derived from an EMBL/GenBank/DDBJ whole genome shotgun (WGS) entry which is preliminary data.</text>
</comment>
<feature type="binding site" evidence="1">
    <location>
        <position position="58"/>
    </location>
    <ligand>
        <name>substrate</name>
    </ligand>
</feature>
<dbReference type="Gene3D" id="3.40.50.1240">
    <property type="entry name" value="Phosphoglycerate mutase-like"/>
    <property type="match status" value="1"/>
</dbReference>
<dbReference type="InterPro" id="IPR013078">
    <property type="entry name" value="His_Pase_superF_clade-1"/>
</dbReference>
<dbReference type="Pfam" id="PF00300">
    <property type="entry name" value="His_Phos_1"/>
    <property type="match status" value="1"/>
</dbReference>
<keyword evidence="3" id="KW-1185">Reference proteome</keyword>
<dbReference type="EMBL" id="QRDW01000004">
    <property type="protein sequence ID" value="RED50879.1"/>
    <property type="molecule type" value="Genomic_DNA"/>
</dbReference>
<evidence type="ECO:0000313" key="3">
    <source>
        <dbReference type="Proteomes" id="UP000256845"/>
    </source>
</evidence>
<name>A0A3D9HN35_9PROT</name>
<evidence type="ECO:0000313" key="2">
    <source>
        <dbReference type="EMBL" id="RED50879.1"/>
    </source>
</evidence>
<dbReference type="PANTHER" id="PTHR47623:SF1">
    <property type="entry name" value="OS09G0287300 PROTEIN"/>
    <property type="match status" value="1"/>
</dbReference>
<reference evidence="2 3" key="1">
    <citation type="submission" date="2018-07" db="EMBL/GenBank/DDBJ databases">
        <title>Genomic Encyclopedia of Type Strains, Phase III (KMG-III): the genomes of soil and plant-associated and newly described type strains.</title>
        <authorList>
            <person name="Whitman W."/>
        </authorList>
    </citation>
    <scope>NUCLEOTIDE SEQUENCE [LARGE SCALE GENOMIC DNA]</scope>
    <source>
        <strain evidence="2 3">CECT 8488</strain>
    </source>
</reference>
<dbReference type="InterPro" id="IPR029033">
    <property type="entry name" value="His_PPase_superfam"/>
</dbReference>
<dbReference type="AlphaFoldDB" id="A0A3D9HN35"/>
<gene>
    <name evidence="2" type="ORF">DFP90_104151</name>
</gene>
<dbReference type="Proteomes" id="UP000256845">
    <property type="component" value="Unassembled WGS sequence"/>
</dbReference>
<organism evidence="2 3">
    <name type="scientific">Aestuariispira insulae</name>
    <dbReference type="NCBI Taxonomy" id="1461337"/>
    <lineage>
        <taxon>Bacteria</taxon>
        <taxon>Pseudomonadati</taxon>
        <taxon>Pseudomonadota</taxon>
        <taxon>Alphaproteobacteria</taxon>
        <taxon>Rhodospirillales</taxon>
        <taxon>Kiloniellaceae</taxon>
        <taxon>Aestuariispira</taxon>
    </lineage>
</organism>
<dbReference type="OrthoDB" id="9810154at2"/>
<sequence length="171" mass="19526">MHHLFLLRHAKSSWANPELEDFDRPLNARGQKAAGLMGAYLAQEKLIPDIILCSAAARTRETLSRLLPFFIHDVEIRITNAIYHARHPDDYRDILLEHSEASRKIMLIGHNPVMEDFARQYAKQGSADLIQQMNNKFPTGSLAEIEFPDPDWISERASGILRRFVPPRSLG</sequence>
<evidence type="ECO:0000256" key="1">
    <source>
        <dbReference type="PIRSR" id="PIRSR613078-2"/>
    </source>
</evidence>
<accession>A0A3D9HN35</accession>
<protein>
    <submittedName>
        <fullName evidence="2">Phosphohistidine phosphatase</fullName>
    </submittedName>
</protein>
<dbReference type="CDD" id="cd07067">
    <property type="entry name" value="HP_PGM_like"/>
    <property type="match status" value="1"/>
</dbReference>
<dbReference type="PANTHER" id="PTHR47623">
    <property type="entry name" value="OS09G0287300 PROTEIN"/>
    <property type="match status" value="1"/>
</dbReference>